<comment type="function">
    <text evidence="11">Ferredoxins are iron-sulfur proteins that transfer electrons in a wide variety of metabolic reactions.</text>
</comment>
<keyword evidence="8 11" id="KW-0408">Iron</keyword>
<comment type="caution">
    <text evidence="13">The sequence shown here is derived from an EMBL/GenBank/DDBJ whole genome shotgun (WGS) entry which is preliminary data.</text>
</comment>
<evidence type="ECO:0000256" key="4">
    <source>
        <dbReference type="ARBA" id="ARBA00022485"/>
    </source>
</evidence>
<comment type="cofactor">
    <cofactor evidence="1 11">
        <name>[3Fe-4S] cluster</name>
        <dbReference type="ChEBI" id="CHEBI:21137"/>
    </cofactor>
</comment>
<dbReference type="Pfam" id="PF00037">
    <property type="entry name" value="Fer4"/>
    <property type="match status" value="1"/>
</dbReference>
<dbReference type="InterPro" id="IPR017900">
    <property type="entry name" value="4Fe4S_Fe_S_CS"/>
</dbReference>
<keyword evidence="7 11" id="KW-0249">Electron transport</keyword>
<dbReference type="Pfam" id="PF11953">
    <property type="entry name" value="DUF3470"/>
    <property type="match status" value="1"/>
</dbReference>
<dbReference type="InterPro" id="IPR022569">
    <property type="entry name" value="Fd_C"/>
</dbReference>
<keyword evidence="4 11" id="KW-0004">4Fe-4S</keyword>
<reference evidence="13" key="2">
    <citation type="submission" date="2020-09" db="EMBL/GenBank/DDBJ databases">
        <authorList>
            <person name="Sun Q."/>
            <person name="Sedlacek I."/>
        </authorList>
    </citation>
    <scope>NUCLEOTIDE SEQUENCE</scope>
    <source>
        <strain evidence="13">CCM 7086</strain>
    </source>
</reference>
<sequence length="109" mass="12138">MTHVVGEACIGCKYTDCVALCPVECFHEGPNFLVINPDVCIDCGVCVAECPVEAIFDEKDLPEAQREYVELNLRLAQSWPLITGSKEPMPEADAWAEKSSKREYLVEMV</sequence>
<dbReference type="InterPro" id="IPR000813">
    <property type="entry name" value="7Fe_ferredoxin"/>
</dbReference>
<dbReference type="EMBL" id="BMCG01000004">
    <property type="protein sequence ID" value="GGC14190.1"/>
    <property type="molecule type" value="Genomic_DNA"/>
</dbReference>
<dbReference type="InterPro" id="IPR017896">
    <property type="entry name" value="4Fe4S_Fe-S-bd"/>
</dbReference>
<comment type="cofactor">
    <cofactor evidence="2 11">
        <name>[4Fe-4S] cluster</name>
        <dbReference type="ChEBI" id="CHEBI:49883"/>
    </cofactor>
</comment>
<evidence type="ECO:0000256" key="10">
    <source>
        <dbReference type="ARBA" id="ARBA00023291"/>
    </source>
</evidence>
<dbReference type="GO" id="GO:0009055">
    <property type="term" value="F:electron transfer activity"/>
    <property type="evidence" value="ECO:0007669"/>
    <property type="project" value="InterPro"/>
</dbReference>
<proteinExistence type="predicted"/>
<evidence type="ECO:0000256" key="6">
    <source>
        <dbReference type="ARBA" id="ARBA00022737"/>
    </source>
</evidence>
<evidence type="ECO:0000256" key="11">
    <source>
        <dbReference type="RuleBase" id="RU364098"/>
    </source>
</evidence>
<evidence type="ECO:0000256" key="8">
    <source>
        <dbReference type="ARBA" id="ARBA00023004"/>
    </source>
</evidence>
<dbReference type="InterPro" id="IPR050294">
    <property type="entry name" value="RnfB_subfamily"/>
</dbReference>
<feature type="domain" description="4Fe-4S ferredoxin-type" evidence="12">
    <location>
        <begin position="1"/>
        <end position="30"/>
    </location>
</feature>
<dbReference type="RefSeq" id="WP_188396460.1">
    <property type="nucleotide sequence ID" value="NZ_BMCG01000004.1"/>
</dbReference>
<evidence type="ECO:0000313" key="14">
    <source>
        <dbReference type="Proteomes" id="UP000620266"/>
    </source>
</evidence>
<accession>A0A8J2UM10</accession>
<name>A0A8J2UM10_9BURK</name>
<dbReference type="Gene3D" id="3.30.70.20">
    <property type="match status" value="1"/>
</dbReference>
<evidence type="ECO:0000256" key="7">
    <source>
        <dbReference type="ARBA" id="ARBA00022982"/>
    </source>
</evidence>
<dbReference type="AlphaFoldDB" id="A0A8J2UM10"/>
<reference evidence="13" key="1">
    <citation type="journal article" date="2014" name="Int. J. Syst. Evol. Microbiol.">
        <title>Complete genome sequence of Corynebacterium casei LMG S-19264T (=DSM 44701T), isolated from a smear-ripened cheese.</title>
        <authorList>
            <consortium name="US DOE Joint Genome Institute (JGI-PGF)"/>
            <person name="Walter F."/>
            <person name="Albersmeier A."/>
            <person name="Kalinowski J."/>
            <person name="Ruckert C."/>
        </authorList>
    </citation>
    <scope>NUCLEOTIDE SEQUENCE</scope>
    <source>
        <strain evidence="13">CCM 7086</strain>
    </source>
</reference>
<feature type="domain" description="4Fe-4S ferredoxin-type" evidence="12">
    <location>
        <begin position="31"/>
        <end position="60"/>
    </location>
</feature>
<keyword evidence="9 11" id="KW-0411">Iron-sulfur</keyword>
<dbReference type="PROSITE" id="PS51379">
    <property type="entry name" value="4FE4S_FER_2"/>
    <property type="match status" value="2"/>
</dbReference>
<dbReference type="NCBIfam" id="NF045490">
    <property type="entry name" value="FdxA_Protbact"/>
    <property type="match status" value="1"/>
</dbReference>
<dbReference type="SUPFAM" id="SSF54862">
    <property type="entry name" value="4Fe-4S ferredoxins"/>
    <property type="match status" value="1"/>
</dbReference>
<keyword evidence="6 11" id="KW-0677">Repeat</keyword>
<dbReference type="GO" id="GO:0046872">
    <property type="term" value="F:metal ion binding"/>
    <property type="evidence" value="ECO:0007669"/>
    <property type="project" value="UniProtKB-KW"/>
</dbReference>
<keyword evidence="10 11" id="KW-0003">3Fe-4S</keyword>
<evidence type="ECO:0000256" key="2">
    <source>
        <dbReference type="ARBA" id="ARBA00001966"/>
    </source>
</evidence>
<dbReference type="PROSITE" id="PS00198">
    <property type="entry name" value="4FE4S_FER_1"/>
    <property type="match status" value="1"/>
</dbReference>
<keyword evidence="3 11" id="KW-0813">Transport</keyword>
<evidence type="ECO:0000256" key="3">
    <source>
        <dbReference type="ARBA" id="ARBA00022448"/>
    </source>
</evidence>
<dbReference type="PANTHER" id="PTHR42859:SF2">
    <property type="entry name" value="FERREDOXIN"/>
    <property type="match status" value="1"/>
</dbReference>
<protein>
    <recommendedName>
        <fullName evidence="11">Ferredoxin</fullName>
    </recommendedName>
</protein>
<evidence type="ECO:0000259" key="12">
    <source>
        <dbReference type="PROSITE" id="PS51379"/>
    </source>
</evidence>
<evidence type="ECO:0000256" key="5">
    <source>
        <dbReference type="ARBA" id="ARBA00022723"/>
    </source>
</evidence>
<keyword evidence="14" id="KW-1185">Reference proteome</keyword>
<organism evidence="13 14">
    <name type="scientific">Oxalicibacterium flavum</name>
    <dbReference type="NCBI Taxonomy" id="179467"/>
    <lineage>
        <taxon>Bacteria</taxon>
        <taxon>Pseudomonadati</taxon>
        <taxon>Pseudomonadota</taxon>
        <taxon>Betaproteobacteria</taxon>
        <taxon>Burkholderiales</taxon>
        <taxon>Oxalobacteraceae</taxon>
        <taxon>Oxalicibacterium</taxon>
    </lineage>
</organism>
<evidence type="ECO:0000256" key="1">
    <source>
        <dbReference type="ARBA" id="ARBA00001927"/>
    </source>
</evidence>
<dbReference type="PANTHER" id="PTHR42859">
    <property type="entry name" value="OXIDOREDUCTASE"/>
    <property type="match status" value="1"/>
</dbReference>
<keyword evidence="5 11" id="KW-0479">Metal-binding</keyword>
<dbReference type="GO" id="GO:0051539">
    <property type="term" value="F:4 iron, 4 sulfur cluster binding"/>
    <property type="evidence" value="ECO:0007669"/>
    <property type="project" value="UniProtKB-KW"/>
</dbReference>
<evidence type="ECO:0000313" key="13">
    <source>
        <dbReference type="EMBL" id="GGC14190.1"/>
    </source>
</evidence>
<dbReference type="Proteomes" id="UP000620266">
    <property type="component" value="Unassembled WGS sequence"/>
</dbReference>
<gene>
    <name evidence="13" type="ORF">GCM10007205_23820</name>
</gene>
<dbReference type="PRINTS" id="PR00354">
    <property type="entry name" value="7FE8SFRDOXIN"/>
</dbReference>
<dbReference type="GO" id="GO:0051538">
    <property type="term" value="F:3 iron, 4 sulfur cluster binding"/>
    <property type="evidence" value="ECO:0007669"/>
    <property type="project" value="UniProtKB-KW"/>
</dbReference>
<evidence type="ECO:0000256" key="9">
    <source>
        <dbReference type="ARBA" id="ARBA00023014"/>
    </source>
</evidence>
<dbReference type="InterPro" id="IPR054829">
    <property type="entry name" value="FdxA"/>
</dbReference>